<dbReference type="RefSeq" id="WP_095978884.1">
    <property type="nucleotide sequence ID" value="NZ_CP022163.1"/>
</dbReference>
<gene>
    <name evidence="1" type="ORF">MEBOL_003890</name>
</gene>
<organism evidence="1 2">
    <name type="scientific">Melittangium boletus DSM 14713</name>
    <dbReference type="NCBI Taxonomy" id="1294270"/>
    <lineage>
        <taxon>Bacteria</taxon>
        <taxon>Pseudomonadati</taxon>
        <taxon>Myxococcota</taxon>
        <taxon>Myxococcia</taxon>
        <taxon>Myxococcales</taxon>
        <taxon>Cystobacterineae</taxon>
        <taxon>Archangiaceae</taxon>
        <taxon>Melittangium</taxon>
    </lineage>
</organism>
<keyword evidence="2" id="KW-1185">Reference proteome</keyword>
<evidence type="ECO:0000313" key="1">
    <source>
        <dbReference type="EMBL" id="ATB30429.1"/>
    </source>
</evidence>
<protein>
    <recommendedName>
        <fullName evidence="3">STAS/SEC14 domain-containing protein</fullName>
    </recommendedName>
</protein>
<dbReference type="KEGG" id="mbd:MEBOL_003890"/>
<accession>A0A250IF21</accession>
<dbReference type="EMBL" id="CP022163">
    <property type="protein sequence ID" value="ATB30429.1"/>
    <property type="molecule type" value="Genomic_DNA"/>
</dbReference>
<dbReference type="AlphaFoldDB" id="A0A250IF21"/>
<evidence type="ECO:0000313" key="2">
    <source>
        <dbReference type="Proteomes" id="UP000217289"/>
    </source>
</evidence>
<reference evidence="1 2" key="1">
    <citation type="submission" date="2017-06" db="EMBL/GenBank/DDBJ databases">
        <authorList>
            <person name="Kim H.J."/>
            <person name="Triplett B.A."/>
        </authorList>
    </citation>
    <scope>NUCLEOTIDE SEQUENCE [LARGE SCALE GENOMIC DNA]</scope>
    <source>
        <strain evidence="1 2">DSM 14713</strain>
    </source>
</reference>
<sequence>MSAPRSVEFDVSHHPLVLIRYEGRATPGHLSEVFAQRTRFLESGERHVLIHDLRQASTMFTTGHRHMQLDWVKAHDAQLRAYMMGVAFVTDSAALRLLMNLVNHLQPLPMPQVLVSRMSEAVAWGAGLLRQAGLEPDTDRFLAHFDQNPARRSA</sequence>
<dbReference type="OrthoDB" id="5514595at2"/>
<proteinExistence type="predicted"/>
<name>A0A250IF21_9BACT</name>
<dbReference type="Proteomes" id="UP000217289">
    <property type="component" value="Chromosome"/>
</dbReference>
<evidence type="ECO:0008006" key="3">
    <source>
        <dbReference type="Google" id="ProtNLM"/>
    </source>
</evidence>